<sequence length="254" mass="26007">MSGTRRAQPTPGTNAAIASSPWIVVSVGVVVMVVLLFVALGTYRSRGPVGEAFPAPEWTMPLPTLPPTVSRSVTEPPAPVVPGLSPRSTLSPSGGQAAGPGVVPVPVGEGGAGPLPAEPAAPPTAAPPAPEPEPEPPAPTTPARPPASPSVSGAYRVMNSYDGAFIGEVLVRNESRSQRGWTVRMTFPGAHLVTAWIEGAPQGRISRSGDTWTFTSGVDLSPGASVPLRFHFDQTRATRPTTCTVDGAGCSGLR</sequence>
<dbReference type="GO" id="GO:0005975">
    <property type="term" value="P:carbohydrate metabolic process"/>
    <property type="evidence" value="ECO:0007669"/>
    <property type="project" value="InterPro"/>
</dbReference>
<organism evidence="4 5">
    <name type="scientific">Micromonospora haikouensis</name>
    <dbReference type="NCBI Taxonomy" id="686309"/>
    <lineage>
        <taxon>Bacteria</taxon>
        <taxon>Bacillati</taxon>
        <taxon>Actinomycetota</taxon>
        <taxon>Actinomycetes</taxon>
        <taxon>Micromonosporales</taxon>
        <taxon>Micromonosporaceae</taxon>
        <taxon>Micromonospora</taxon>
    </lineage>
</organism>
<dbReference type="AlphaFoldDB" id="A0A1C4VNY8"/>
<evidence type="ECO:0000256" key="1">
    <source>
        <dbReference type="SAM" id="MobiDB-lite"/>
    </source>
</evidence>
<proteinExistence type="predicted"/>
<evidence type="ECO:0000313" key="5">
    <source>
        <dbReference type="Proteomes" id="UP000199375"/>
    </source>
</evidence>
<dbReference type="SMART" id="SM00637">
    <property type="entry name" value="CBD_II"/>
    <property type="match status" value="1"/>
</dbReference>
<evidence type="ECO:0000259" key="3">
    <source>
        <dbReference type="PROSITE" id="PS51173"/>
    </source>
</evidence>
<feature type="domain" description="CBM2" evidence="3">
    <location>
        <begin position="142"/>
        <end position="253"/>
    </location>
</feature>
<dbReference type="SUPFAM" id="SSF49384">
    <property type="entry name" value="Carbohydrate-binding domain"/>
    <property type="match status" value="1"/>
</dbReference>
<dbReference type="Pfam" id="PF00553">
    <property type="entry name" value="CBM_2"/>
    <property type="match status" value="1"/>
</dbReference>
<accession>A0A1C4VNY8</accession>
<name>A0A1C4VNY8_9ACTN</name>
<feature type="transmembrane region" description="Helical" evidence="2">
    <location>
        <begin position="20"/>
        <end position="40"/>
    </location>
</feature>
<keyword evidence="2" id="KW-1133">Transmembrane helix</keyword>
<reference evidence="4 5" key="1">
    <citation type="submission" date="2016-06" db="EMBL/GenBank/DDBJ databases">
        <authorList>
            <person name="Kjaerup R.B."/>
            <person name="Dalgaard T.S."/>
            <person name="Juul-Madsen H.R."/>
        </authorList>
    </citation>
    <scope>NUCLEOTIDE SEQUENCE [LARGE SCALE GENOMIC DNA]</scope>
    <source>
        <strain evidence="4 5">DSM 45626</strain>
    </source>
</reference>
<keyword evidence="2" id="KW-0812">Transmembrane</keyword>
<dbReference type="InterPro" id="IPR008965">
    <property type="entry name" value="CBM2/CBM3_carb-bd_dom_sf"/>
</dbReference>
<feature type="region of interest" description="Disordered" evidence="1">
    <location>
        <begin position="66"/>
        <end position="151"/>
    </location>
</feature>
<dbReference type="InterPro" id="IPR001919">
    <property type="entry name" value="CBD2"/>
</dbReference>
<dbReference type="InterPro" id="IPR012291">
    <property type="entry name" value="CBM2_carb-bd_dom_sf"/>
</dbReference>
<dbReference type="Proteomes" id="UP000199375">
    <property type="component" value="Unassembled WGS sequence"/>
</dbReference>
<evidence type="ECO:0000313" key="4">
    <source>
        <dbReference type="EMBL" id="SCE85673.1"/>
    </source>
</evidence>
<feature type="compositionally biased region" description="Pro residues" evidence="1">
    <location>
        <begin position="116"/>
        <end position="148"/>
    </location>
</feature>
<keyword evidence="2" id="KW-0472">Membrane</keyword>
<dbReference type="GO" id="GO:0004553">
    <property type="term" value="F:hydrolase activity, hydrolyzing O-glycosyl compounds"/>
    <property type="evidence" value="ECO:0007669"/>
    <property type="project" value="InterPro"/>
</dbReference>
<dbReference type="EMBL" id="FMCW01000010">
    <property type="protein sequence ID" value="SCE85673.1"/>
    <property type="molecule type" value="Genomic_DNA"/>
</dbReference>
<protein>
    <submittedName>
        <fullName evidence="4">Cellulose binding domain-containing protein</fullName>
    </submittedName>
</protein>
<dbReference type="GO" id="GO:0030247">
    <property type="term" value="F:polysaccharide binding"/>
    <property type="evidence" value="ECO:0007669"/>
    <property type="project" value="UniProtKB-UniRule"/>
</dbReference>
<evidence type="ECO:0000256" key="2">
    <source>
        <dbReference type="SAM" id="Phobius"/>
    </source>
</evidence>
<gene>
    <name evidence="4" type="ORF">GA0070558_11073</name>
</gene>
<dbReference type="PROSITE" id="PS51173">
    <property type="entry name" value="CBM2"/>
    <property type="match status" value="1"/>
</dbReference>
<feature type="compositionally biased region" description="Low complexity" evidence="1">
    <location>
        <begin position="91"/>
        <end position="107"/>
    </location>
</feature>
<dbReference type="Gene3D" id="2.60.40.290">
    <property type="match status" value="1"/>
</dbReference>